<feature type="active site" description="Proton acceptor" evidence="3">
    <location>
        <position position="205"/>
    </location>
</feature>
<dbReference type="OrthoDB" id="9810913at2"/>
<dbReference type="HOGENOM" id="CLU_033332_7_2_9"/>
<organism evidence="6 7">
    <name type="scientific">Paenibacillus macerans</name>
    <name type="common">Bacillus macerans</name>
    <dbReference type="NCBI Taxonomy" id="44252"/>
    <lineage>
        <taxon>Bacteria</taxon>
        <taxon>Bacillati</taxon>
        <taxon>Bacillota</taxon>
        <taxon>Bacilli</taxon>
        <taxon>Bacillales</taxon>
        <taxon>Paenibacillaceae</taxon>
        <taxon>Paenibacillus</taxon>
    </lineage>
</organism>
<dbReference type="InterPro" id="IPR015424">
    <property type="entry name" value="PyrdxlP-dep_Trfase"/>
</dbReference>
<evidence type="ECO:0000256" key="2">
    <source>
        <dbReference type="ARBA" id="ARBA00037999"/>
    </source>
</evidence>
<dbReference type="EMBL" id="JMQA01000008">
    <property type="protein sequence ID" value="KFN11536.1"/>
    <property type="molecule type" value="Genomic_DNA"/>
</dbReference>
<dbReference type="InterPro" id="IPR015421">
    <property type="entry name" value="PyrdxlP-dep_Trfase_major"/>
</dbReference>
<evidence type="ECO:0000256" key="1">
    <source>
        <dbReference type="ARBA" id="ARBA00022898"/>
    </source>
</evidence>
<dbReference type="GO" id="GO:0000271">
    <property type="term" value="P:polysaccharide biosynthetic process"/>
    <property type="evidence" value="ECO:0007669"/>
    <property type="project" value="TreeGrafter"/>
</dbReference>
<dbReference type="Gene3D" id="3.90.1150.10">
    <property type="entry name" value="Aspartate Aminotransferase, domain 1"/>
    <property type="match status" value="1"/>
</dbReference>
<keyword evidence="6" id="KW-0456">Lyase</keyword>
<reference evidence="6 7" key="1">
    <citation type="submission" date="2014-04" db="EMBL/GenBank/DDBJ databases">
        <authorList>
            <person name="Bishop-Lilly K.A."/>
            <person name="Broomall S.M."/>
            <person name="Chain P.S."/>
            <person name="Chertkov O."/>
            <person name="Coyne S.R."/>
            <person name="Daligault H.E."/>
            <person name="Davenport K.W."/>
            <person name="Erkkila T."/>
            <person name="Frey K.G."/>
            <person name="Gibbons H.S."/>
            <person name="Gu W."/>
            <person name="Jaissle J."/>
            <person name="Johnson S.L."/>
            <person name="Koroleva G.I."/>
            <person name="Ladner J.T."/>
            <person name="Lo C.-C."/>
            <person name="Minogue T.D."/>
            <person name="Munk C."/>
            <person name="Palacios G.F."/>
            <person name="Redden C.L."/>
            <person name="Rosenzweig C.N."/>
            <person name="Scholz M.B."/>
            <person name="Teshima H."/>
            <person name="Xu Y."/>
        </authorList>
    </citation>
    <scope>NUCLEOTIDE SEQUENCE [LARGE SCALE GENOMIC DNA]</scope>
    <source>
        <strain evidence="6 7">8244</strain>
    </source>
</reference>
<sequence length="392" mass="42194">MNQAQGLNGYGTGDGDQTADPIPVLDLKREVAELKPRLLEAIEAVLDEAAFIMGNQVKQLEREAADYLGVRHAIALNSGTDALVIALLAAGIGPGDEVITTPFTFFATAEAISRVQAVPVFADVDPATFNLNPDSLEAAITPRTKALLPVHLFGRPAEMGRIMDIARAHGLIVIEDAAQAFGAETGGRKAGTIGHAGCYSFFPSKNLGAYGDGGMLATDDPALAETAAMLRTHGSKRKYYNERIGFNSRLDELQAAILRVKLPHVDAWNEQRRLAADRYGELLHGLDGLILPEKCEGGVKHVYHQYTIRVLNGKRDELKAALAAAGISTIAYYPLPVHKLPVYMADNGGTPLPMAEQLSQEVLSLPIGPHLGEDAQRYIAGHIERFMKSSKD</sequence>
<keyword evidence="1 4" id="KW-0663">Pyridoxal phosphate</keyword>
<dbReference type="GO" id="GO:0030170">
    <property type="term" value="F:pyridoxal phosphate binding"/>
    <property type="evidence" value="ECO:0007669"/>
    <property type="project" value="UniProtKB-ARBA"/>
</dbReference>
<dbReference type="PIRSF" id="PIRSF000390">
    <property type="entry name" value="PLP_StrS"/>
    <property type="match status" value="1"/>
</dbReference>
<dbReference type="Proteomes" id="UP000029278">
    <property type="component" value="Unassembled WGS sequence"/>
</dbReference>
<dbReference type="InterPro" id="IPR000653">
    <property type="entry name" value="DegT/StrS_aminotransferase"/>
</dbReference>
<dbReference type="STRING" id="44252.DJ90_3677"/>
<accession>A0A091A5K5</accession>
<dbReference type="SUPFAM" id="SSF53383">
    <property type="entry name" value="PLP-dependent transferases"/>
    <property type="match status" value="1"/>
</dbReference>
<dbReference type="FunFam" id="3.40.640.10:FF:000089">
    <property type="entry name" value="Aminotransferase, DegT/DnrJ/EryC1/StrS family"/>
    <property type="match status" value="1"/>
</dbReference>
<evidence type="ECO:0000256" key="5">
    <source>
        <dbReference type="RuleBase" id="RU004508"/>
    </source>
</evidence>
<feature type="modified residue" description="N6-(pyridoxal phosphate)lysine" evidence="4">
    <location>
        <position position="205"/>
    </location>
</feature>
<evidence type="ECO:0000256" key="3">
    <source>
        <dbReference type="PIRSR" id="PIRSR000390-1"/>
    </source>
</evidence>
<name>A0A091A5K5_PAEMA</name>
<gene>
    <name evidence="6" type="ORF">DJ90_3677</name>
</gene>
<evidence type="ECO:0000313" key="7">
    <source>
        <dbReference type="Proteomes" id="UP000029278"/>
    </source>
</evidence>
<dbReference type="InterPro" id="IPR015422">
    <property type="entry name" value="PyrdxlP-dep_Trfase_small"/>
</dbReference>
<dbReference type="PANTHER" id="PTHR30244:SF36">
    <property type="entry name" value="3-OXO-GLUCOSE-6-PHOSPHATE:GLUTAMATE AMINOTRANSFERASE"/>
    <property type="match status" value="1"/>
</dbReference>
<dbReference type="PATRIC" id="fig|44252.3.peg.482"/>
<dbReference type="CDD" id="cd00616">
    <property type="entry name" value="AHBA_syn"/>
    <property type="match status" value="1"/>
</dbReference>
<dbReference type="GeneID" id="77009868"/>
<comment type="caution">
    <text evidence="6">The sequence shown here is derived from an EMBL/GenBank/DDBJ whole genome shotgun (WGS) entry which is preliminary data.</text>
</comment>
<dbReference type="Pfam" id="PF01041">
    <property type="entry name" value="DegT_DnrJ_EryC1"/>
    <property type="match status" value="1"/>
</dbReference>
<dbReference type="PANTHER" id="PTHR30244">
    <property type="entry name" value="TRANSAMINASE"/>
    <property type="match status" value="1"/>
</dbReference>
<dbReference type="GO" id="GO:0008483">
    <property type="term" value="F:transaminase activity"/>
    <property type="evidence" value="ECO:0007669"/>
    <property type="project" value="TreeGrafter"/>
</dbReference>
<comment type="similarity">
    <text evidence="2 5">Belongs to the DegT/DnrJ/EryC1 family.</text>
</comment>
<proteinExistence type="inferred from homology"/>
<dbReference type="GO" id="GO:0016829">
    <property type="term" value="F:lyase activity"/>
    <property type="evidence" value="ECO:0007669"/>
    <property type="project" value="UniProtKB-KW"/>
</dbReference>
<evidence type="ECO:0000313" key="6">
    <source>
        <dbReference type="EMBL" id="KFN11536.1"/>
    </source>
</evidence>
<protein>
    <submittedName>
        <fullName evidence="6">Beta-eliminating lyase family protein</fullName>
    </submittedName>
</protein>
<keyword evidence="7" id="KW-1185">Reference proteome</keyword>
<evidence type="ECO:0000256" key="4">
    <source>
        <dbReference type="PIRSR" id="PIRSR000390-2"/>
    </source>
</evidence>
<dbReference type="Gene3D" id="3.40.640.10">
    <property type="entry name" value="Type I PLP-dependent aspartate aminotransferase-like (Major domain)"/>
    <property type="match status" value="1"/>
</dbReference>
<dbReference type="RefSeq" id="WP_051985749.1">
    <property type="nucleotide sequence ID" value="NZ_BGML01000007.1"/>
</dbReference>
<dbReference type="AlphaFoldDB" id="A0A091A5K5"/>